<organism evidence="6 7">
    <name type="scientific">Paramecium bursaria Chlorella virus IL3A</name>
    <name type="common">PBCV-IL3A</name>
    <dbReference type="NCBI Taxonomy" id="46019"/>
    <lineage>
        <taxon>Viruses</taxon>
        <taxon>Varidnaviria</taxon>
        <taxon>Bamfordvirae</taxon>
        <taxon>Nucleocytoviricota</taxon>
        <taxon>Megaviricetes</taxon>
        <taxon>Algavirales</taxon>
        <taxon>Phycodnaviridae</taxon>
        <taxon>Chlorovirus</taxon>
        <taxon>Chlorovirus illinoense</taxon>
    </lineage>
</organism>
<dbReference type="PANTHER" id="PTHR46098">
    <property type="entry name" value="TRNA (CYTOSINE(38)-C(5))-METHYLTRANSFERASE"/>
    <property type="match status" value="1"/>
</dbReference>
<evidence type="ECO:0000256" key="5">
    <source>
        <dbReference type="SAM" id="MobiDB-lite"/>
    </source>
</evidence>
<gene>
    <name evidence="6" type="primary">IL-3A_573L</name>
    <name evidence="6" type="ORF">PBCVIL3A_573L</name>
</gene>
<organismHost>
    <name type="scientific">Chlorella</name>
    <dbReference type="NCBI Taxonomy" id="3071"/>
</organismHost>
<reference evidence="6 7" key="1">
    <citation type="submission" date="2012-10" db="EMBL/GenBank/DDBJ databases">
        <title>Towards defining the chloroviruses: a genomic journey through a genus of large DNA viruses.</title>
        <authorList>
            <person name="Jeanniard A."/>
            <person name="Dunigan D.D."/>
            <person name="Gurnon J.R."/>
            <person name="Agarkova I."/>
            <person name="Kang M."/>
            <person name="Vitek J."/>
            <person name="Duncan G."/>
            <person name="McClung O.W."/>
            <person name="Larsen M."/>
            <person name="Claverie J.-M."/>
            <person name="Van Etten J.L."/>
            <person name="Blanc G."/>
        </authorList>
    </citation>
    <scope>NUCLEOTIDE SEQUENCE [LARGE SCALE GENOMIC DNA]</scope>
</reference>
<evidence type="ECO:0000256" key="3">
    <source>
        <dbReference type="ARBA" id="ARBA00022691"/>
    </source>
</evidence>
<keyword evidence="3 4" id="KW-0949">S-adenosyl-L-methionine</keyword>
<dbReference type="SUPFAM" id="SSF53335">
    <property type="entry name" value="S-adenosyl-L-methionine-dependent methyltransferases"/>
    <property type="match status" value="1"/>
</dbReference>
<accession>M1HUX1</accession>
<dbReference type="EMBL" id="JX997169">
    <property type="protein sequence ID" value="AGE53979.1"/>
    <property type="molecule type" value="Genomic_DNA"/>
</dbReference>
<dbReference type="REBASE" id="60537">
    <property type="entry name" value="M.CviJORF573P"/>
</dbReference>
<feature type="active site" evidence="4">
    <location>
        <position position="72"/>
    </location>
</feature>
<evidence type="ECO:0000313" key="7">
    <source>
        <dbReference type="Proteomes" id="UP000247091"/>
    </source>
</evidence>
<dbReference type="GO" id="GO:0008168">
    <property type="term" value="F:methyltransferase activity"/>
    <property type="evidence" value="ECO:0007669"/>
    <property type="project" value="UniProtKB-KW"/>
</dbReference>
<dbReference type="InterPro" id="IPR029063">
    <property type="entry name" value="SAM-dependent_MTases_sf"/>
</dbReference>
<feature type="region of interest" description="Disordered" evidence="5">
    <location>
        <begin position="296"/>
        <end position="317"/>
    </location>
</feature>
<keyword evidence="1 4" id="KW-0489">Methyltransferase</keyword>
<dbReference type="PROSITE" id="PS00094">
    <property type="entry name" value="C5_MTASE_1"/>
    <property type="match status" value="1"/>
</dbReference>
<comment type="similarity">
    <text evidence="4">Belongs to the class I-like SAM-binding methyltransferase superfamily. C5-methyltransferase family.</text>
</comment>
<evidence type="ECO:0000256" key="2">
    <source>
        <dbReference type="ARBA" id="ARBA00022679"/>
    </source>
</evidence>
<name>M1HUX1_PBCVI</name>
<evidence type="ECO:0000256" key="4">
    <source>
        <dbReference type="PROSITE-ProRule" id="PRU01016"/>
    </source>
</evidence>
<dbReference type="PANTHER" id="PTHR46098:SF1">
    <property type="entry name" value="TRNA (CYTOSINE(38)-C(5))-METHYLTRANSFERASE"/>
    <property type="match status" value="1"/>
</dbReference>
<dbReference type="Proteomes" id="UP000247091">
    <property type="component" value="Segment"/>
</dbReference>
<proteinExistence type="inferred from homology"/>
<dbReference type="InterPro" id="IPR018117">
    <property type="entry name" value="C5_DNA_meth_AS"/>
</dbReference>
<dbReference type="Gene3D" id="3.40.50.150">
    <property type="entry name" value="Vaccinia Virus protein VP39"/>
    <property type="match status" value="1"/>
</dbReference>
<sequence length="344" mass="39045">MLRALDLFSGIGGITYGLRGIVTPIAYVEKNEDARGFLQRKYPDVPVFDDVCTFDAIEWKGKVDIITAGWPCTGFSTAGKGTGFEHEASGLFSEVIRITKECEPSYLFLENSHVLSKRKNISVVVDAFDNLGYDCKWLTCRATCVGAPHQRHRWFCLVIKRSIVNTISIPYVDKFVWSSGEPARQIEINSKINRLYIGFLGNSVVPDQVRYAITCLCNMNVEEDTTREWKPNGYSVNGVISTFHIKHPTRSPENITLTPRGNEVSFAKKCKINDVITSPITRCFWATPTYYNRKNTKPNRTLTKRQSKSLETQVGPASGGKQDWHISSYWISWLMGYPEQYLHM</sequence>
<dbReference type="InterPro" id="IPR050750">
    <property type="entry name" value="C5-MTase"/>
</dbReference>
<dbReference type="PRINTS" id="PR00105">
    <property type="entry name" value="C5METTRFRASE"/>
</dbReference>
<keyword evidence="2 4" id="KW-0808">Transferase</keyword>
<evidence type="ECO:0000313" key="6">
    <source>
        <dbReference type="EMBL" id="AGE53979.1"/>
    </source>
</evidence>
<evidence type="ECO:0000256" key="1">
    <source>
        <dbReference type="ARBA" id="ARBA00022603"/>
    </source>
</evidence>
<feature type="compositionally biased region" description="Basic residues" evidence="5">
    <location>
        <begin position="296"/>
        <end position="307"/>
    </location>
</feature>
<dbReference type="PROSITE" id="PS51679">
    <property type="entry name" value="SAM_MT_C5"/>
    <property type="match status" value="1"/>
</dbReference>
<dbReference type="InterPro" id="IPR001525">
    <property type="entry name" value="C5_MeTfrase"/>
</dbReference>
<protein>
    <submittedName>
        <fullName evidence="6">Cytosine-specific methyltransferase</fullName>
    </submittedName>
</protein>
<dbReference type="Pfam" id="PF00145">
    <property type="entry name" value="DNA_methylase"/>
    <property type="match status" value="1"/>
</dbReference>
<dbReference type="GO" id="GO:0032259">
    <property type="term" value="P:methylation"/>
    <property type="evidence" value="ECO:0007669"/>
    <property type="project" value="UniProtKB-KW"/>
</dbReference>